<evidence type="ECO:0000259" key="1">
    <source>
        <dbReference type="PROSITE" id="PS50878"/>
    </source>
</evidence>
<dbReference type="InterPro" id="IPR000477">
    <property type="entry name" value="RT_dom"/>
</dbReference>
<evidence type="ECO:0000313" key="2">
    <source>
        <dbReference type="EnsemblPlants" id="Solyc07g017904.1.1.1"/>
    </source>
</evidence>
<dbReference type="InterPro" id="IPR051320">
    <property type="entry name" value="Viral_Replic_Matur_Polypro"/>
</dbReference>
<dbReference type="CDD" id="cd01647">
    <property type="entry name" value="RT_LTR"/>
    <property type="match status" value="1"/>
</dbReference>
<reference evidence="2" key="1">
    <citation type="journal article" date="2012" name="Nature">
        <title>The tomato genome sequence provides insights into fleshy fruit evolution.</title>
        <authorList>
            <consortium name="Tomato Genome Consortium"/>
        </authorList>
    </citation>
    <scope>NUCLEOTIDE SEQUENCE [LARGE SCALE GENOMIC DNA]</scope>
    <source>
        <strain evidence="2">cv. Heinz 1706</strain>
    </source>
</reference>
<dbReference type="FunFam" id="3.30.70.270:FF:000003">
    <property type="entry name" value="Transposon Ty3-G Gag-Pol polyprotein"/>
    <property type="match status" value="1"/>
</dbReference>
<dbReference type="PANTHER" id="PTHR33064:SF37">
    <property type="entry name" value="RIBONUCLEASE H"/>
    <property type="match status" value="1"/>
</dbReference>
<dbReference type="Proteomes" id="UP000004994">
    <property type="component" value="Chromosome 7"/>
</dbReference>
<dbReference type="SUPFAM" id="SSF56672">
    <property type="entry name" value="DNA/RNA polymerases"/>
    <property type="match status" value="1"/>
</dbReference>
<accession>A0A3Q7H5M5</accession>
<dbReference type="Gene3D" id="3.30.70.270">
    <property type="match status" value="2"/>
</dbReference>
<dbReference type="Pfam" id="PF00078">
    <property type="entry name" value="RVT_1"/>
    <property type="match status" value="1"/>
</dbReference>
<keyword evidence="3" id="KW-1185">Reference proteome</keyword>
<protein>
    <recommendedName>
        <fullName evidence="1">Reverse transcriptase domain-containing protein</fullName>
    </recommendedName>
</protein>
<name>A0A3Q7H5M5_SOLLC</name>
<dbReference type="AlphaFoldDB" id="A0A3Q7H5M5"/>
<dbReference type="STRING" id="4081.A0A3Q7H5M5"/>
<dbReference type="PROSITE" id="PS50878">
    <property type="entry name" value="RT_POL"/>
    <property type="match status" value="1"/>
</dbReference>
<dbReference type="Gramene" id="Solyc07g017904.1.1">
    <property type="protein sequence ID" value="Solyc07g017904.1.1.1"/>
    <property type="gene ID" value="Solyc07g017904.1"/>
</dbReference>
<evidence type="ECO:0000313" key="3">
    <source>
        <dbReference type="Proteomes" id="UP000004994"/>
    </source>
</evidence>
<feature type="domain" description="Reverse transcriptase" evidence="1">
    <location>
        <begin position="1"/>
        <end position="82"/>
    </location>
</feature>
<dbReference type="EnsemblPlants" id="Solyc07g017904.1.1">
    <property type="protein sequence ID" value="Solyc07g017904.1.1.1"/>
    <property type="gene ID" value="Solyc07g017904.1"/>
</dbReference>
<reference evidence="2" key="2">
    <citation type="submission" date="2019-01" db="UniProtKB">
        <authorList>
            <consortium name="EnsemblPlants"/>
        </authorList>
    </citation>
    <scope>IDENTIFICATION</scope>
    <source>
        <strain evidence="2">cv. Heinz 1706</strain>
    </source>
</reference>
<dbReference type="InParanoid" id="A0A3Q7H5M5"/>
<dbReference type="PANTHER" id="PTHR33064">
    <property type="entry name" value="POL PROTEIN"/>
    <property type="match status" value="1"/>
</dbReference>
<dbReference type="InterPro" id="IPR043502">
    <property type="entry name" value="DNA/RNA_pol_sf"/>
</dbReference>
<sequence length="142" mass="16550">MSFGLTNAPDTFCTLMKKVFNPYLDQFVVMYFDDIVIYSSTLEEYVENLRKELQVLWENHIYVKREKCNFSQQEVHLFGHVISHGKVQMDEAQIRAIQELGVPTKVIELQSFLGLANLYYRFISGYSTKAVPLTELLKKNKS</sequence>
<proteinExistence type="predicted"/>
<organism evidence="2">
    <name type="scientific">Solanum lycopersicum</name>
    <name type="common">Tomato</name>
    <name type="synonym">Lycopersicon esculentum</name>
    <dbReference type="NCBI Taxonomy" id="4081"/>
    <lineage>
        <taxon>Eukaryota</taxon>
        <taxon>Viridiplantae</taxon>
        <taxon>Streptophyta</taxon>
        <taxon>Embryophyta</taxon>
        <taxon>Tracheophyta</taxon>
        <taxon>Spermatophyta</taxon>
        <taxon>Magnoliopsida</taxon>
        <taxon>eudicotyledons</taxon>
        <taxon>Gunneridae</taxon>
        <taxon>Pentapetalae</taxon>
        <taxon>asterids</taxon>
        <taxon>lamiids</taxon>
        <taxon>Solanales</taxon>
        <taxon>Solanaceae</taxon>
        <taxon>Solanoideae</taxon>
        <taxon>Solaneae</taxon>
        <taxon>Solanum</taxon>
        <taxon>Solanum subgen. Lycopersicon</taxon>
    </lineage>
</organism>
<dbReference type="InterPro" id="IPR043128">
    <property type="entry name" value="Rev_trsase/Diguanyl_cyclase"/>
</dbReference>